<evidence type="ECO:0000313" key="4">
    <source>
        <dbReference type="Proteomes" id="UP001164803"/>
    </source>
</evidence>
<gene>
    <name evidence="3" type="primary">iolB</name>
    <name evidence="3" type="ORF">NZD86_06025</name>
</gene>
<evidence type="ECO:0000313" key="3">
    <source>
        <dbReference type="EMBL" id="WAH38044.1"/>
    </source>
</evidence>
<dbReference type="EMBL" id="CP104064">
    <property type="protein sequence ID" value="WAH38044.1"/>
    <property type="molecule type" value="Genomic_DNA"/>
</dbReference>
<dbReference type="Proteomes" id="UP001164803">
    <property type="component" value="Chromosome"/>
</dbReference>
<reference evidence="3" key="1">
    <citation type="submission" date="2022-08" db="EMBL/GenBank/DDBJ databases">
        <title>Alicyclobacillus dauci DSM2870, complete genome.</title>
        <authorList>
            <person name="Wang Q."/>
            <person name="Cai R."/>
            <person name="Wang Z."/>
        </authorList>
    </citation>
    <scope>NUCLEOTIDE SEQUENCE</scope>
    <source>
        <strain evidence="3">DSM 28700</strain>
    </source>
</reference>
<dbReference type="RefSeq" id="WP_268045590.1">
    <property type="nucleotide sequence ID" value="NZ_CP104064.1"/>
</dbReference>
<dbReference type="NCBIfam" id="TIGR04378">
    <property type="entry name" value="myo_inos_iolB"/>
    <property type="match status" value="1"/>
</dbReference>
<dbReference type="PIRSF" id="PIRSF036628">
    <property type="entry name" value="IolB"/>
    <property type="match status" value="1"/>
</dbReference>
<dbReference type="Pfam" id="PF04962">
    <property type="entry name" value="KduI"/>
    <property type="match status" value="1"/>
</dbReference>
<evidence type="ECO:0000256" key="1">
    <source>
        <dbReference type="ARBA" id="ARBA00023235"/>
    </source>
</evidence>
<dbReference type="InterPro" id="IPR014710">
    <property type="entry name" value="RmlC-like_jellyroll"/>
</dbReference>
<dbReference type="SUPFAM" id="SSF51182">
    <property type="entry name" value="RmlC-like cupins"/>
    <property type="match status" value="1"/>
</dbReference>
<name>A0ABY6Z598_9BACL</name>
<dbReference type="PANTHER" id="PTHR39193:SF1">
    <property type="entry name" value="5-DEOXY-GLUCURONATE ISOMERASE"/>
    <property type="match status" value="1"/>
</dbReference>
<sequence length="269" mass="30309">MMLVIRAQEQVGYREIVGEQNEGNLKLLRFGLLSLEPGKAYTHQSDDCETVLVLLQGGCTISVSGTSFEGLTRENVFKEKATAVYVPVGAEYTVVNTASGETEIAVCRTPATERFKPFVVKPEDVWSRPVGKDNFLREVHDIVVKNAEGRVGRIIVGETFNLPGNWSSYPPHKHDDYQSGIEACMEEVYHYRMAPEQGFGFQSIYTTDGSLDEVFRVKHKDSFMIPYGYHPVCAAAGYQLYYLWFMAGETDRTMIPNDDPAHSWVRQES</sequence>
<dbReference type="InterPro" id="IPR024203">
    <property type="entry name" value="Deoxy-glucuronate_isom_IolB"/>
</dbReference>
<keyword evidence="1 3" id="KW-0413">Isomerase</keyword>
<dbReference type="PANTHER" id="PTHR39193">
    <property type="entry name" value="5-DEOXY-GLUCURONATE ISOMERASE"/>
    <property type="match status" value="1"/>
</dbReference>
<dbReference type="InterPro" id="IPR021120">
    <property type="entry name" value="KduI/IolB_isomerase"/>
</dbReference>
<proteinExistence type="predicted"/>
<dbReference type="GO" id="GO:0102482">
    <property type="term" value="F:5-deoxy-D-glucuronate isomerase activity"/>
    <property type="evidence" value="ECO:0007669"/>
    <property type="project" value="UniProtKB-EC"/>
</dbReference>
<dbReference type="Gene3D" id="2.60.120.10">
    <property type="entry name" value="Jelly Rolls"/>
    <property type="match status" value="2"/>
</dbReference>
<protein>
    <recommendedName>
        <fullName evidence="2">5-deoxy-glucuronate isomerase</fullName>
        <ecNumber evidence="2">5.3.1.30</ecNumber>
    </recommendedName>
</protein>
<evidence type="ECO:0000256" key="2">
    <source>
        <dbReference type="NCBIfam" id="TIGR04378"/>
    </source>
</evidence>
<dbReference type="InterPro" id="IPR011051">
    <property type="entry name" value="RmlC_Cupin_sf"/>
</dbReference>
<accession>A0ABY6Z598</accession>
<dbReference type="EC" id="5.3.1.30" evidence="2"/>
<organism evidence="3 4">
    <name type="scientific">Alicyclobacillus dauci</name>
    <dbReference type="NCBI Taxonomy" id="1475485"/>
    <lineage>
        <taxon>Bacteria</taxon>
        <taxon>Bacillati</taxon>
        <taxon>Bacillota</taxon>
        <taxon>Bacilli</taxon>
        <taxon>Bacillales</taxon>
        <taxon>Alicyclobacillaceae</taxon>
        <taxon>Alicyclobacillus</taxon>
    </lineage>
</organism>
<keyword evidence="4" id="KW-1185">Reference proteome</keyword>